<organism evidence="1">
    <name type="scientific">viral metagenome</name>
    <dbReference type="NCBI Taxonomy" id="1070528"/>
    <lineage>
        <taxon>unclassified sequences</taxon>
        <taxon>metagenomes</taxon>
        <taxon>organismal metagenomes</taxon>
    </lineage>
</organism>
<proteinExistence type="predicted"/>
<protein>
    <submittedName>
        <fullName evidence="1">Uncharacterized protein</fullName>
    </submittedName>
</protein>
<evidence type="ECO:0000313" key="1">
    <source>
        <dbReference type="EMBL" id="QHS85424.1"/>
    </source>
</evidence>
<name>A0A6C0B0V1_9ZZZZ</name>
<sequence length="243" mass="28821">MNSVAIIINSCYKFHKITIDKIIFSAKQAKIPPSNIYIVVGESDIETDIVRKDDYNIIYCKYVNIDYNAAIYFSQSVNGKKELEKYTHFFYTHDTTFFLEYFWDRICECSKYCDMYIKLENVFSKSIGLFNVTWFIDNKTYLLGYYINYNKDLIMEYKHGNFTNKDLILSKFKNLPECLNEDCLFLFGENNEAHGMFFINDDKPVYKESFYSTEDRVASVYFDPGIIKYQKNWGQNNVLDLTL</sequence>
<dbReference type="EMBL" id="MN739043">
    <property type="protein sequence ID" value="QHS85424.1"/>
    <property type="molecule type" value="Genomic_DNA"/>
</dbReference>
<dbReference type="AlphaFoldDB" id="A0A6C0B0V1"/>
<accession>A0A6C0B0V1</accession>
<reference evidence="1" key="1">
    <citation type="journal article" date="2020" name="Nature">
        <title>Giant virus diversity and host interactions through global metagenomics.</title>
        <authorList>
            <person name="Schulz F."/>
            <person name="Roux S."/>
            <person name="Paez-Espino D."/>
            <person name="Jungbluth S."/>
            <person name="Walsh D.A."/>
            <person name="Denef V.J."/>
            <person name="McMahon K.D."/>
            <person name="Konstantinidis K.T."/>
            <person name="Eloe-Fadrosh E.A."/>
            <person name="Kyrpides N.C."/>
            <person name="Woyke T."/>
        </authorList>
    </citation>
    <scope>NUCLEOTIDE SEQUENCE</scope>
    <source>
        <strain evidence="1">GVMAG-M-3300009182-78</strain>
    </source>
</reference>